<dbReference type="EMBL" id="JALJOR010000012">
    <property type="protein sequence ID" value="KAK9807839.1"/>
    <property type="molecule type" value="Genomic_DNA"/>
</dbReference>
<protein>
    <submittedName>
        <fullName evidence="2">Uncharacterized protein</fullName>
    </submittedName>
</protein>
<name>A0AAW1PJ22_9CHLO</name>
<dbReference type="Pfam" id="PF10604">
    <property type="entry name" value="Polyketide_cyc2"/>
    <property type="match status" value="1"/>
</dbReference>
<dbReference type="SUPFAM" id="SSF55961">
    <property type="entry name" value="Bet v1-like"/>
    <property type="match status" value="1"/>
</dbReference>
<dbReference type="AlphaFoldDB" id="A0AAW1PJ22"/>
<dbReference type="InterPro" id="IPR023393">
    <property type="entry name" value="START-like_dom_sf"/>
</dbReference>
<dbReference type="InterPro" id="IPR019587">
    <property type="entry name" value="Polyketide_cyclase/dehydratase"/>
</dbReference>
<organism evidence="2 3">
    <name type="scientific">[Myrmecia] bisecta</name>
    <dbReference type="NCBI Taxonomy" id="41462"/>
    <lineage>
        <taxon>Eukaryota</taxon>
        <taxon>Viridiplantae</taxon>
        <taxon>Chlorophyta</taxon>
        <taxon>core chlorophytes</taxon>
        <taxon>Trebouxiophyceae</taxon>
        <taxon>Trebouxiales</taxon>
        <taxon>Trebouxiaceae</taxon>
        <taxon>Myrmecia</taxon>
    </lineage>
</organism>
<gene>
    <name evidence="2" type="ORF">WJX72_010884</name>
</gene>
<keyword evidence="3" id="KW-1185">Reference proteome</keyword>
<evidence type="ECO:0000256" key="1">
    <source>
        <dbReference type="SAM" id="MobiDB-lite"/>
    </source>
</evidence>
<feature type="region of interest" description="Disordered" evidence="1">
    <location>
        <begin position="1"/>
        <end position="49"/>
    </location>
</feature>
<dbReference type="Proteomes" id="UP001489004">
    <property type="component" value="Unassembled WGS sequence"/>
</dbReference>
<dbReference type="Gene3D" id="3.30.530.20">
    <property type="match status" value="1"/>
</dbReference>
<accession>A0AAW1PJ22</accession>
<comment type="caution">
    <text evidence="2">The sequence shown here is derived from an EMBL/GenBank/DDBJ whole genome shotgun (WGS) entry which is preliminary data.</text>
</comment>
<reference evidence="2 3" key="1">
    <citation type="journal article" date="2024" name="Nat. Commun.">
        <title>Phylogenomics reveals the evolutionary origins of lichenization in chlorophyte algae.</title>
        <authorList>
            <person name="Puginier C."/>
            <person name="Libourel C."/>
            <person name="Otte J."/>
            <person name="Skaloud P."/>
            <person name="Haon M."/>
            <person name="Grisel S."/>
            <person name="Petersen M."/>
            <person name="Berrin J.G."/>
            <person name="Delaux P.M."/>
            <person name="Dal Grande F."/>
            <person name="Keller J."/>
        </authorList>
    </citation>
    <scope>NUCLEOTIDE SEQUENCE [LARGE SCALE GENOMIC DNA]</scope>
    <source>
        <strain evidence="2 3">SAG 2043</strain>
    </source>
</reference>
<proteinExistence type="predicted"/>
<evidence type="ECO:0000313" key="3">
    <source>
        <dbReference type="Proteomes" id="UP001489004"/>
    </source>
</evidence>
<sequence length="192" mass="21135">MAYQITGRRNLATSGGFKKTQGCTSGLSSREPPEHPHYPMAPASKTQDPETAIVSTARLSINAPASKVFNTLVEVNKWRAWRERGQSWTELGVKTGDTFAYQAGPNRVKATVTDVQQPKVFSWTDRALFGLVYARKSVKLEQQGGVLGLGAKRTQVTLREELAGPFRWAVKAGSLETQHAAFLKELQKACED</sequence>
<evidence type="ECO:0000313" key="2">
    <source>
        <dbReference type="EMBL" id="KAK9807839.1"/>
    </source>
</evidence>